<dbReference type="Gene3D" id="1.10.8.1060">
    <property type="entry name" value="Corynebacterium glutamicum thioredoxin-dependent arsenate reductase, N-terminal domain"/>
    <property type="match status" value="1"/>
</dbReference>
<protein>
    <submittedName>
        <fullName evidence="1">Uncharacterized protein</fullName>
    </submittedName>
</protein>
<accession>A0A1G8YFC7</accession>
<dbReference type="EMBL" id="FNDJ01000013">
    <property type="protein sequence ID" value="SDK01104.1"/>
    <property type="molecule type" value="Genomic_DNA"/>
</dbReference>
<name>A0A1G8YFC7_9ACTN</name>
<organism evidence="1 2">
    <name type="scientific">Nonomuraea jiangxiensis</name>
    <dbReference type="NCBI Taxonomy" id="633440"/>
    <lineage>
        <taxon>Bacteria</taxon>
        <taxon>Bacillati</taxon>
        <taxon>Actinomycetota</taxon>
        <taxon>Actinomycetes</taxon>
        <taxon>Streptosporangiales</taxon>
        <taxon>Streptosporangiaceae</taxon>
        <taxon>Nonomuraea</taxon>
    </lineage>
</organism>
<dbReference type="AlphaFoldDB" id="A0A1G8YFC7"/>
<keyword evidence="2" id="KW-1185">Reference proteome</keyword>
<evidence type="ECO:0000313" key="2">
    <source>
        <dbReference type="Proteomes" id="UP000199202"/>
    </source>
</evidence>
<evidence type="ECO:0000313" key="1">
    <source>
        <dbReference type="EMBL" id="SDK01104.1"/>
    </source>
</evidence>
<proteinExistence type="predicted"/>
<gene>
    <name evidence="1" type="ORF">SAMN05421869_113251</name>
</gene>
<reference evidence="1 2" key="1">
    <citation type="submission" date="2016-10" db="EMBL/GenBank/DDBJ databases">
        <authorList>
            <person name="de Groot N.N."/>
        </authorList>
    </citation>
    <scope>NUCLEOTIDE SEQUENCE [LARGE SCALE GENOMIC DNA]</scope>
    <source>
        <strain evidence="1 2">CGMCC 4.6533</strain>
    </source>
</reference>
<sequence length="91" mass="9930">MRVGEHDERHAQCRGVVVNDHIEADPTPYAEVESALCDEFAGVHSSTTVTRCVEAAHYGALEVTGYAHPSLVERIARKHLHVLALVASERG</sequence>
<dbReference type="STRING" id="633440.SAMN05421869_113251"/>
<dbReference type="Proteomes" id="UP000199202">
    <property type="component" value="Unassembled WGS sequence"/>
</dbReference>